<comment type="caution">
    <text evidence="2">The sequence shown here is derived from an EMBL/GenBank/DDBJ whole genome shotgun (WGS) entry which is preliminary data.</text>
</comment>
<protein>
    <submittedName>
        <fullName evidence="2">Uncharacterized protein</fullName>
    </submittedName>
</protein>
<feature type="chain" id="PRO_5035297499" evidence="1">
    <location>
        <begin position="31"/>
        <end position="263"/>
    </location>
</feature>
<reference evidence="2" key="1">
    <citation type="journal article" date="2021" name="Sci. Adv.">
        <title>The American lobster genome reveals insights on longevity, neural, and immune adaptations.</title>
        <authorList>
            <person name="Polinski J.M."/>
            <person name="Zimin A.V."/>
            <person name="Clark K.F."/>
            <person name="Kohn A.B."/>
            <person name="Sadowski N."/>
            <person name="Timp W."/>
            <person name="Ptitsyn A."/>
            <person name="Khanna P."/>
            <person name="Romanova D.Y."/>
            <person name="Williams P."/>
            <person name="Greenwood S.J."/>
            <person name="Moroz L.L."/>
            <person name="Walt D.R."/>
            <person name="Bodnar A.G."/>
        </authorList>
    </citation>
    <scope>NUCLEOTIDE SEQUENCE</scope>
    <source>
        <strain evidence="2">GMGI-L3</strain>
    </source>
</reference>
<evidence type="ECO:0000256" key="1">
    <source>
        <dbReference type="SAM" id="SignalP"/>
    </source>
</evidence>
<accession>A0A8J5MX99</accession>
<feature type="signal peptide" evidence="1">
    <location>
        <begin position="1"/>
        <end position="30"/>
    </location>
</feature>
<keyword evidence="3" id="KW-1185">Reference proteome</keyword>
<evidence type="ECO:0000313" key="3">
    <source>
        <dbReference type="Proteomes" id="UP000747542"/>
    </source>
</evidence>
<proteinExistence type="predicted"/>
<dbReference type="Proteomes" id="UP000747542">
    <property type="component" value="Unassembled WGS sequence"/>
</dbReference>
<evidence type="ECO:0000313" key="2">
    <source>
        <dbReference type="EMBL" id="KAG7167273.1"/>
    </source>
</evidence>
<keyword evidence="1" id="KW-0732">Signal</keyword>
<organism evidence="2 3">
    <name type="scientific">Homarus americanus</name>
    <name type="common">American lobster</name>
    <dbReference type="NCBI Taxonomy" id="6706"/>
    <lineage>
        <taxon>Eukaryota</taxon>
        <taxon>Metazoa</taxon>
        <taxon>Ecdysozoa</taxon>
        <taxon>Arthropoda</taxon>
        <taxon>Crustacea</taxon>
        <taxon>Multicrustacea</taxon>
        <taxon>Malacostraca</taxon>
        <taxon>Eumalacostraca</taxon>
        <taxon>Eucarida</taxon>
        <taxon>Decapoda</taxon>
        <taxon>Pleocyemata</taxon>
        <taxon>Astacidea</taxon>
        <taxon>Nephropoidea</taxon>
        <taxon>Nephropidae</taxon>
        <taxon>Homarus</taxon>
    </lineage>
</organism>
<dbReference type="OrthoDB" id="121932at2759"/>
<name>A0A8J5MX99_HOMAM</name>
<dbReference type="EMBL" id="JAHLQT010021820">
    <property type="protein sequence ID" value="KAG7167273.1"/>
    <property type="molecule type" value="Genomic_DNA"/>
</dbReference>
<sequence>MVVAERARVAAAGVLVTLTVVLVTLAAVNATPASTSSDHSSSNLLKHLTFLYKDTYVLYGNGRRSERDLPICSSRGEACNLAHRRFWLTPITERLCRCADRSECPLHFGGLNDTLSQHVSNRAQLKFCGNVMTFLEECKQGEVALKLHRVERQNQPFPSSSVREGFDTHTTVMCRCPWPNLWTLVDTRTPSPTEKLYFYTCNELTKCKRWEECGHIRNDTLESYYMCSCPEHHMCVFKGSQPTHITTQLHFHGHAYTGICTPN</sequence>
<gene>
    <name evidence="2" type="ORF">Hamer_G017183</name>
</gene>
<dbReference type="AlphaFoldDB" id="A0A8J5MX99"/>